<reference evidence="1 2" key="1">
    <citation type="journal article" date="2018" name="Nat. Ecol. Evol.">
        <title>Shark genomes provide insights into elasmobranch evolution and the origin of vertebrates.</title>
        <authorList>
            <person name="Hara Y"/>
            <person name="Yamaguchi K"/>
            <person name="Onimaru K"/>
            <person name="Kadota M"/>
            <person name="Koyanagi M"/>
            <person name="Keeley SD"/>
            <person name="Tatsumi K"/>
            <person name="Tanaka K"/>
            <person name="Motone F"/>
            <person name="Kageyama Y"/>
            <person name="Nozu R"/>
            <person name="Adachi N"/>
            <person name="Nishimura O"/>
            <person name="Nakagawa R"/>
            <person name="Tanegashima C"/>
            <person name="Kiyatake I"/>
            <person name="Matsumoto R"/>
            <person name="Murakumo K"/>
            <person name="Nishida K"/>
            <person name="Terakita A"/>
            <person name="Kuratani S"/>
            <person name="Sato K"/>
            <person name="Hyodo S Kuraku.S."/>
        </authorList>
    </citation>
    <scope>NUCLEOTIDE SEQUENCE [LARGE SCALE GENOMIC DNA]</scope>
</reference>
<dbReference type="OrthoDB" id="9043019at2759"/>
<proteinExistence type="predicted"/>
<dbReference type="OMA" id="QTHRATS"/>
<dbReference type="PANTHER" id="PTHR38493">
    <property type="entry name" value="CHROMOSOME 1 OPEN READING FRAME 167"/>
    <property type="match status" value="1"/>
</dbReference>
<evidence type="ECO:0000313" key="1">
    <source>
        <dbReference type="EMBL" id="GCB68842.1"/>
    </source>
</evidence>
<dbReference type="Proteomes" id="UP000288216">
    <property type="component" value="Unassembled WGS sequence"/>
</dbReference>
<keyword evidence="2" id="KW-1185">Reference proteome</keyword>
<dbReference type="InterPro" id="IPR031473">
    <property type="entry name" value="DUF4684"/>
</dbReference>
<evidence type="ECO:0000313" key="2">
    <source>
        <dbReference type="Proteomes" id="UP000288216"/>
    </source>
</evidence>
<organism evidence="1 2">
    <name type="scientific">Scyliorhinus torazame</name>
    <name type="common">Cloudy catshark</name>
    <name type="synonym">Catulus torazame</name>
    <dbReference type="NCBI Taxonomy" id="75743"/>
    <lineage>
        <taxon>Eukaryota</taxon>
        <taxon>Metazoa</taxon>
        <taxon>Chordata</taxon>
        <taxon>Craniata</taxon>
        <taxon>Vertebrata</taxon>
        <taxon>Chondrichthyes</taxon>
        <taxon>Elasmobranchii</taxon>
        <taxon>Galeomorphii</taxon>
        <taxon>Galeoidea</taxon>
        <taxon>Carcharhiniformes</taxon>
        <taxon>Scyliorhinidae</taxon>
        <taxon>Scyliorhinus</taxon>
    </lineage>
</organism>
<dbReference type="PANTHER" id="PTHR38493:SF1">
    <property type="entry name" value="SFI1 SPINDLE BODY DOMAIN-CONTAINING PROTEIN"/>
    <property type="match status" value="1"/>
</dbReference>
<dbReference type="EMBL" id="BFAA01004518">
    <property type="protein sequence ID" value="GCB68842.1"/>
    <property type="molecule type" value="Genomic_DNA"/>
</dbReference>
<accession>A0A401P6T0</accession>
<gene>
    <name evidence="1" type="ORF">scyTo_0010459</name>
</gene>
<protein>
    <recommendedName>
        <fullName evidence="3">Sfi1 spindle body domain-containing protein</fullName>
    </recommendedName>
</protein>
<feature type="non-terminal residue" evidence="1">
    <location>
        <position position="1"/>
    </location>
</feature>
<evidence type="ECO:0008006" key="3">
    <source>
        <dbReference type="Google" id="ProtNLM"/>
    </source>
</evidence>
<comment type="caution">
    <text evidence="1">The sequence shown here is derived from an EMBL/GenBank/DDBJ whole genome shotgun (WGS) entry which is preliminary data.</text>
</comment>
<sequence length="682" mass="83170">FACWSHGKDDVFIQDGVSETCIEAENIQVSCREPRSLDGICPDETLQDWRKDTYKVQLNRIPTWSRLQDALQLWPEEPFQPHLRFSKHLPQQDCTVTLVDTEESSDTNCSCPEQGTELRPHRLHETIPANRVDLEKAGKWLQHKVEKHLVEQHLACWAARFRQVRRVERFHQWSLLARVFLSWSQWKQGRCRTRELIERFSFVRQCRVVLSLWKMRLLQKLEADRRCREILHQQIQKAMTQWHTYTRNRRQLCELQACFQSIQEQKVKLLILSNWQQKTERQRNMKLVADEMVQRRYLQAWYLVTLRTEERRQNLWAFQTGQTRRALWRVFSWWKYCCELRRYSEYHRQLQTAQRAAHCWKQKMLLGRAIRHRHTILTQIFFRSWKEAVRLFQLSYQFAVNIEERRLRLLLNAWANLVKERKTIDVQLNLIISAAQQRVMQAAFHQMVALYRKQKEVVKFYHLTLLRRSLLSWAEFVHQQKQWALTVSSQVSVLQLRSVFVMWINQLILHRKLILMVQKRNERILQKALRSWYKEMQAVRHHSRYVSQKFVSRWVLNVLARKPENLWNRVEYQAEEHYRNQLCKRFLIIWRHKTLLQQFREKKRFEEMQVIWEQWRGFTVNMLVTRGLFQQRLEGKAWQMWRRRFVQTQVSRAFAAQDDRILMSDVFTAWYSLTVVKQEGAE</sequence>
<name>A0A401P6T0_SCYTO</name>
<dbReference type="AlphaFoldDB" id="A0A401P6T0"/>